<evidence type="ECO:0000256" key="5">
    <source>
        <dbReference type="ARBA" id="ARBA00022692"/>
    </source>
</evidence>
<keyword evidence="7" id="KW-0998">Cell outer membrane</keyword>
<proteinExistence type="inferred from homology"/>
<dbReference type="Gene3D" id="1.20.1600.10">
    <property type="entry name" value="Outer membrane efflux proteins (OEP)"/>
    <property type="match status" value="1"/>
</dbReference>
<feature type="chain" id="PRO_5020674591" evidence="8">
    <location>
        <begin position="40"/>
        <end position="502"/>
    </location>
</feature>
<dbReference type="GO" id="GO:0009279">
    <property type="term" value="C:cell outer membrane"/>
    <property type="evidence" value="ECO:0007669"/>
    <property type="project" value="UniProtKB-SubCell"/>
</dbReference>
<keyword evidence="6" id="KW-0472">Membrane</keyword>
<organism evidence="9 10">
    <name type="scientific">Acinetobacter wuhouensis</name>
    <dbReference type="NCBI Taxonomy" id="1879050"/>
    <lineage>
        <taxon>Bacteria</taxon>
        <taxon>Pseudomonadati</taxon>
        <taxon>Pseudomonadota</taxon>
        <taxon>Gammaproteobacteria</taxon>
        <taxon>Moraxellales</taxon>
        <taxon>Moraxellaceae</taxon>
        <taxon>Acinetobacter</taxon>
    </lineage>
</organism>
<keyword evidence="8" id="KW-0732">Signal</keyword>
<dbReference type="RefSeq" id="WP_130131304.1">
    <property type="nucleotide sequence ID" value="NZ_SGSQ01000023.1"/>
</dbReference>
<dbReference type="GO" id="GO:1990281">
    <property type="term" value="C:efflux pump complex"/>
    <property type="evidence" value="ECO:0007669"/>
    <property type="project" value="TreeGrafter"/>
</dbReference>
<comment type="subcellular location">
    <subcellularLocation>
        <location evidence="1">Cell outer membrane</location>
    </subcellularLocation>
</comment>
<evidence type="ECO:0000256" key="3">
    <source>
        <dbReference type="ARBA" id="ARBA00022448"/>
    </source>
</evidence>
<feature type="signal peptide" evidence="8">
    <location>
        <begin position="1"/>
        <end position="39"/>
    </location>
</feature>
<evidence type="ECO:0000313" key="10">
    <source>
        <dbReference type="Proteomes" id="UP000293863"/>
    </source>
</evidence>
<accession>A0A4Q7ADR2</accession>
<dbReference type="EMBL" id="SGSQ01000023">
    <property type="protein sequence ID" value="RZG44597.1"/>
    <property type="molecule type" value="Genomic_DNA"/>
</dbReference>
<dbReference type="PANTHER" id="PTHR30026">
    <property type="entry name" value="OUTER MEMBRANE PROTEIN TOLC"/>
    <property type="match status" value="1"/>
</dbReference>
<keyword evidence="4" id="KW-1134">Transmembrane beta strand</keyword>
<sequence length="502" mass="56922">MLIKSHHLKKQKVFFSALQKPHYSCGLILLCLAAPLSHAENISYAQAEQFLLENSYTTQTNNALNQASKLQAEAVKNIGLPRVDLNVRAYKFHTETDIPLNSVKNNLEHTLSQGVNDRVDQWQTEQNIPSDITDPLKQGLTQGIHSGIGLIPDTANVVLEDEVIRPTVSVMMPLYTGGLTTTTKHIANLKAERSQVDAKQQQDMQRFEIIQAYFNVQLQQQLLQASQTNLLAMQNHYDNALKIEKQGFISKGQRMQFEVARNNAERTQQSNLSNLHSAQFQLKNLLNKQNIEQLTTPLFVNKQQSQSLNQLLASYPETSNLVRKMQMDTQLAQQNVKMQNAAKKPTLFAFGEYSLDQDQNWIVGVAARYNLFSGIDKNKNVQAAELQRYATELMTARTQQEIENIIYKSYSELSTAQQSNQLLQQNEQAALENLRIQQLSFKEDMGTATQVIDAQNQLSLLKTEKAINAYKYVMSLASLLHSHGSIDQFKNYVNQSNTDYIR</sequence>
<evidence type="ECO:0000256" key="4">
    <source>
        <dbReference type="ARBA" id="ARBA00022452"/>
    </source>
</evidence>
<gene>
    <name evidence="9" type="ORF">EXU28_14390</name>
</gene>
<dbReference type="GO" id="GO:0015288">
    <property type="term" value="F:porin activity"/>
    <property type="evidence" value="ECO:0007669"/>
    <property type="project" value="TreeGrafter"/>
</dbReference>
<dbReference type="AlphaFoldDB" id="A0A4Q7ADR2"/>
<comment type="caution">
    <text evidence="9">The sequence shown here is derived from an EMBL/GenBank/DDBJ whole genome shotgun (WGS) entry which is preliminary data.</text>
</comment>
<evidence type="ECO:0000256" key="1">
    <source>
        <dbReference type="ARBA" id="ARBA00004442"/>
    </source>
</evidence>
<evidence type="ECO:0000256" key="7">
    <source>
        <dbReference type="ARBA" id="ARBA00023237"/>
    </source>
</evidence>
<dbReference type="Proteomes" id="UP000293863">
    <property type="component" value="Unassembled WGS sequence"/>
</dbReference>
<comment type="similarity">
    <text evidence="2">Belongs to the outer membrane factor (OMF) (TC 1.B.17) family.</text>
</comment>
<reference evidence="9 10" key="1">
    <citation type="submission" date="2019-02" db="EMBL/GenBank/DDBJ databases">
        <title>The Batch Genome Submission of Acinetobacter spp. strains.</title>
        <authorList>
            <person name="Qin J."/>
            <person name="Hu Y."/>
            <person name="Ye H."/>
            <person name="Wei L."/>
            <person name="Feng Y."/>
            <person name="Zong Z."/>
        </authorList>
    </citation>
    <scope>NUCLEOTIDE SEQUENCE [LARGE SCALE GENOMIC DNA]</scope>
    <source>
        <strain evidence="9 10">WCHAW060049</strain>
    </source>
</reference>
<evidence type="ECO:0000256" key="6">
    <source>
        <dbReference type="ARBA" id="ARBA00023136"/>
    </source>
</evidence>
<dbReference type="PANTHER" id="PTHR30026:SF5">
    <property type="entry name" value="ABC-TYPE EFFLUX SYSTEM SECRETIN COMPONENT"/>
    <property type="match status" value="1"/>
</dbReference>
<dbReference type="Pfam" id="PF02321">
    <property type="entry name" value="OEP"/>
    <property type="match status" value="1"/>
</dbReference>
<protein>
    <submittedName>
        <fullName evidence="9">TolC family protein</fullName>
    </submittedName>
</protein>
<keyword evidence="10" id="KW-1185">Reference proteome</keyword>
<evidence type="ECO:0000256" key="8">
    <source>
        <dbReference type="SAM" id="SignalP"/>
    </source>
</evidence>
<keyword evidence="5" id="KW-0812">Transmembrane</keyword>
<dbReference type="SUPFAM" id="SSF56954">
    <property type="entry name" value="Outer membrane efflux proteins (OEP)"/>
    <property type="match status" value="1"/>
</dbReference>
<name>A0A4Q7ADR2_9GAMM</name>
<keyword evidence="3" id="KW-0813">Transport</keyword>
<evidence type="ECO:0000256" key="2">
    <source>
        <dbReference type="ARBA" id="ARBA00007613"/>
    </source>
</evidence>
<dbReference type="GO" id="GO:0015562">
    <property type="term" value="F:efflux transmembrane transporter activity"/>
    <property type="evidence" value="ECO:0007669"/>
    <property type="project" value="InterPro"/>
</dbReference>
<dbReference type="InterPro" id="IPR051906">
    <property type="entry name" value="TolC-like"/>
</dbReference>
<dbReference type="InterPro" id="IPR003423">
    <property type="entry name" value="OMP_efflux"/>
</dbReference>
<evidence type="ECO:0000313" key="9">
    <source>
        <dbReference type="EMBL" id="RZG44597.1"/>
    </source>
</evidence>